<dbReference type="Gramene" id="AET4Gv20174300.36">
    <property type="protein sequence ID" value="AET4Gv20174300.36"/>
    <property type="gene ID" value="AET4Gv20174300"/>
</dbReference>
<evidence type="ECO:0000256" key="1">
    <source>
        <dbReference type="SAM" id="MobiDB-lite"/>
    </source>
</evidence>
<reference evidence="3" key="2">
    <citation type="journal article" date="2017" name="Nat. Plants">
        <title>The Aegilops tauschii genome reveals multiple impacts of transposons.</title>
        <authorList>
            <person name="Zhao G."/>
            <person name="Zou C."/>
            <person name="Li K."/>
            <person name="Wang K."/>
            <person name="Li T."/>
            <person name="Gao L."/>
            <person name="Zhang X."/>
            <person name="Wang H."/>
            <person name="Yang Z."/>
            <person name="Liu X."/>
            <person name="Jiang W."/>
            <person name="Mao L."/>
            <person name="Kong X."/>
            <person name="Jiao Y."/>
            <person name="Jia J."/>
        </authorList>
    </citation>
    <scope>NUCLEOTIDE SEQUENCE [LARGE SCALE GENOMIC DNA]</scope>
    <source>
        <strain evidence="3">cv. AL8/78</strain>
    </source>
</reference>
<dbReference type="Proteomes" id="UP000015105">
    <property type="component" value="Chromosome 4D"/>
</dbReference>
<dbReference type="EnsemblPlants" id="AET4Gv20174300.36">
    <property type="protein sequence ID" value="AET4Gv20174300.36"/>
    <property type="gene ID" value="AET4Gv20174300"/>
</dbReference>
<protein>
    <submittedName>
        <fullName evidence="2">Uncharacterized protein</fullName>
    </submittedName>
</protein>
<evidence type="ECO:0000313" key="3">
    <source>
        <dbReference type="Proteomes" id="UP000015105"/>
    </source>
</evidence>
<accession>A0A453HFB0</accession>
<name>A0A453HFB0_AEGTS</name>
<keyword evidence="3" id="KW-1185">Reference proteome</keyword>
<feature type="compositionally biased region" description="Low complexity" evidence="1">
    <location>
        <begin position="86"/>
        <end position="99"/>
    </location>
</feature>
<dbReference type="AlphaFoldDB" id="A0A453HFB0"/>
<sequence>PPPTTAARGTSSPALAGCSCLRHPPTPTPATSTVLPCSPATAPRPPSLPPDDLDSHCSPPPLDRLRRSEGTWSAALACSGRRRPSPDSAPTTSTSPPFSGDHTTWPCSKDRATPDQSRYQSVHRLPRSAPINKHQAASNGGRDASTILTWYHESSSSFSNSSRLI</sequence>
<feature type="region of interest" description="Disordered" evidence="1">
    <location>
        <begin position="1"/>
        <end position="141"/>
    </location>
</feature>
<evidence type="ECO:0000313" key="2">
    <source>
        <dbReference type="EnsemblPlants" id="AET4Gv20174300.36"/>
    </source>
</evidence>
<proteinExistence type="predicted"/>
<reference evidence="2" key="3">
    <citation type="journal article" date="2017" name="Nature">
        <title>Genome sequence of the progenitor of the wheat D genome Aegilops tauschii.</title>
        <authorList>
            <person name="Luo M.C."/>
            <person name="Gu Y.Q."/>
            <person name="Puiu D."/>
            <person name="Wang H."/>
            <person name="Twardziok S.O."/>
            <person name="Deal K.R."/>
            <person name="Huo N."/>
            <person name="Zhu T."/>
            <person name="Wang L."/>
            <person name="Wang Y."/>
            <person name="McGuire P.E."/>
            <person name="Liu S."/>
            <person name="Long H."/>
            <person name="Ramasamy R.K."/>
            <person name="Rodriguez J.C."/>
            <person name="Van S.L."/>
            <person name="Yuan L."/>
            <person name="Wang Z."/>
            <person name="Xia Z."/>
            <person name="Xiao L."/>
            <person name="Anderson O.D."/>
            <person name="Ouyang S."/>
            <person name="Liang Y."/>
            <person name="Zimin A.V."/>
            <person name="Pertea G."/>
            <person name="Qi P."/>
            <person name="Bennetzen J.L."/>
            <person name="Dai X."/>
            <person name="Dawson M.W."/>
            <person name="Muller H.G."/>
            <person name="Kugler K."/>
            <person name="Rivarola-Duarte L."/>
            <person name="Spannagl M."/>
            <person name="Mayer K.F.X."/>
            <person name="Lu F.H."/>
            <person name="Bevan M.W."/>
            <person name="Leroy P."/>
            <person name="Li P."/>
            <person name="You F.M."/>
            <person name="Sun Q."/>
            <person name="Liu Z."/>
            <person name="Lyons E."/>
            <person name="Wicker T."/>
            <person name="Salzberg S.L."/>
            <person name="Devos K.M."/>
            <person name="Dvorak J."/>
        </authorList>
    </citation>
    <scope>NUCLEOTIDE SEQUENCE [LARGE SCALE GENOMIC DNA]</scope>
    <source>
        <strain evidence="2">cv. AL8/78</strain>
    </source>
</reference>
<organism evidence="2 3">
    <name type="scientific">Aegilops tauschii subsp. strangulata</name>
    <name type="common">Goatgrass</name>
    <dbReference type="NCBI Taxonomy" id="200361"/>
    <lineage>
        <taxon>Eukaryota</taxon>
        <taxon>Viridiplantae</taxon>
        <taxon>Streptophyta</taxon>
        <taxon>Embryophyta</taxon>
        <taxon>Tracheophyta</taxon>
        <taxon>Spermatophyta</taxon>
        <taxon>Magnoliopsida</taxon>
        <taxon>Liliopsida</taxon>
        <taxon>Poales</taxon>
        <taxon>Poaceae</taxon>
        <taxon>BOP clade</taxon>
        <taxon>Pooideae</taxon>
        <taxon>Triticodae</taxon>
        <taxon>Triticeae</taxon>
        <taxon>Triticinae</taxon>
        <taxon>Aegilops</taxon>
    </lineage>
</organism>
<reference evidence="3" key="1">
    <citation type="journal article" date="2014" name="Science">
        <title>Ancient hybridizations among the ancestral genomes of bread wheat.</title>
        <authorList>
            <consortium name="International Wheat Genome Sequencing Consortium,"/>
            <person name="Marcussen T."/>
            <person name="Sandve S.R."/>
            <person name="Heier L."/>
            <person name="Spannagl M."/>
            <person name="Pfeifer M."/>
            <person name="Jakobsen K.S."/>
            <person name="Wulff B.B."/>
            <person name="Steuernagel B."/>
            <person name="Mayer K.F."/>
            <person name="Olsen O.A."/>
        </authorList>
    </citation>
    <scope>NUCLEOTIDE SEQUENCE [LARGE SCALE GENOMIC DNA]</scope>
    <source>
        <strain evidence="3">cv. AL8/78</strain>
    </source>
</reference>
<reference evidence="2" key="4">
    <citation type="submission" date="2019-03" db="UniProtKB">
        <authorList>
            <consortium name="EnsemblPlants"/>
        </authorList>
    </citation>
    <scope>IDENTIFICATION</scope>
</reference>
<reference evidence="2" key="5">
    <citation type="journal article" date="2021" name="G3 (Bethesda)">
        <title>Aegilops tauschii genome assembly Aet v5.0 features greater sequence contiguity and improved annotation.</title>
        <authorList>
            <person name="Wang L."/>
            <person name="Zhu T."/>
            <person name="Rodriguez J.C."/>
            <person name="Deal K.R."/>
            <person name="Dubcovsky J."/>
            <person name="McGuire P.E."/>
            <person name="Lux T."/>
            <person name="Spannagl M."/>
            <person name="Mayer K.F.X."/>
            <person name="Baldrich P."/>
            <person name="Meyers B.C."/>
            <person name="Huo N."/>
            <person name="Gu Y.Q."/>
            <person name="Zhou H."/>
            <person name="Devos K.M."/>
            <person name="Bennetzen J.L."/>
            <person name="Unver T."/>
            <person name="Budak H."/>
            <person name="Gulick P.J."/>
            <person name="Galiba G."/>
            <person name="Kalapos B."/>
            <person name="Nelson D.R."/>
            <person name="Li P."/>
            <person name="You F.M."/>
            <person name="Luo M.C."/>
            <person name="Dvorak J."/>
        </authorList>
    </citation>
    <scope>NUCLEOTIDE SEQUENCE [LARGE SCALE GENOMIC DNA]</scope>
    <source>
        <strain evidence="2">cv. AL8/78</strain>
    </source>
</reference>